<dbReference type="InterPro" id="IPR049254">
    <property type="entry name" value="Phage_tail_terminator"/>
</dbReference>
<accession>A0A7M3S9Z4</accession>
<keyword evidence="2" id="KW-1185">Reference proteome</keyword>
<gene>
    <name evidence="1" type="ORF">bsdcttw_44520</name>
</gene>
<proteinExistence type="predicted"/>
<evidence type="ECO:0000313" key="2">
    <source>
        <dbReference type="Proteomes" id="UP000515703"/>
    </source>
</evidence>
<sequence length="148" mass="16894">MIKITELYNAVNAKLKSKYPYKRYGNEVSEGYDKPSFFVSLITKTISNESIFYKRFAYTVSITYFSDKTGADKTVDNLRIIDEIQELFGYNLVIKEGVSINLSDYDYEFTGSGADILQISIETEFYDKVPVIDENDIAGQININNQKG</sequence>
<dbReference type="Pfam" id="PF20765">
    <property type="entry name" value="Phage_tail_terminator_8"/>
    <property type="match status" value="1"/>
</dbReference>
<dbReference type="EMBL" id="AP023368">
    <property type="protein sequence ID" value="BCK01412.1"/>
    <property type="molecule type" value="Genomic_DNA"/>
</dbReference>
<dbReference type="AlphaFoldDB" id="A0A7M3S9Z4"/>
<dbReference type="RefSeq" id="WP_185256979.1">
    <property type="nucleotide sequence ID" value="NZ_AP023368.1"/>
</dbReference>
<name>A0A7M3S9Z4_9FIRM</name>
<dbReference type="KEGG" id="acht:bsdcttw_44520"/>
<organism evidence="1 2">
    <name type="scientific">Anaerocolumna chitinilytica</name>
    <dbReference type="NCBI Taxonomy" id="1727145"/>
    <lineage>
        <taxon>Bacteria</taxon>
        <taxon>Bacillati</taxon>
        <taxon>Bacillota</taxon>
        <taxon>Clostridia</taxon>
        <taxon>Lachnospirales</taxon>
        <taxon>Lachnospiraceae</taxon>
        <taxon>Anaerocolumna</taxon>
    </lineage>
</organism>
<evidence type="ECO:0008006" key="3">
    <source>
        <dbReference type="Google" id="ProtNLM"/>
    </source>
</evidence>
<reference evidence="1 2" key="1">
    <citation type="submission" date="2020-08" db="EMBL/GenBank/DDBJ databases">
        <title>Draft genome sequencing of an Anaerocolumna strain isolated from anoxic soil subjected to BSD treatment.</title>
        <authorList>
            <person name="Uek A."/>
            <person name="Tonouchi A."/>
        </authorList>
    </citation>
    <scope>NUCLEOTIDE SEQUENCE [LARGE SCALE GENOMIC DNA]</scope>
    <source>
        <strain evidence="1 2">CTTW</strain>
    </source>
</reference>
<dbReference type="Proteomes" id="UP000515703">
    <property type="component" value="Chromosome"/>
</dbReference>
<evidence type="ECO:0000313" key="1">
    <source>
        <dbReference type="EMBL" id="BCK01412.1"/>
    </source>
</evidence>
<protein>
    <recommendedName>
        <fullName evidence="3">DUF3168 domain-containing protein</fullName>
    </recommendedName>
</protein>
<reference evidence="1 2" key="2">
    <citation type="submission" date="2020-08" db="EMBL/GenBank/DDBJ databases">
        <authorList>
            <person name="Ueki A."/>
            <person name="Tonouchi A."/>
        </authorList>
    </citation>
    <scope>NUCLEOTIDE SEQUENCE [LARGE SCALE GENOMIC DNA]</scope>
    <source>
        <strain evidence="1 2">CTTW</strain>
    </source>
</reference>